<dbReference type="Gene3D" id="1.25.40.290">
    <property type="entry name" value="ARM repeat domains"/>
    <property type="match status" value="1"/>
</dbReference>
<dbReference type="AlphaFoldDB" id="A0A2D3LKG2"/>
<dbReference type="Proteomes" id="UP000230742">
    <property type="component" value="Chromosome 1"/>
</dbReference>
<dbReference type="Pfam" id="PF08713">
    <property type="entry name" value="DNA_alkylation"/>
    <property type="match status" value="1"/>
</dbReference>
<sequence length="245" mass="28625">MGTNYSITEQFGANLAKLLAEKIGKVYPEFDAYYFIYDTDSKTVGQSYTQRVATLAELLRSYLPADYKEALPILMAILGEENPNETGMFTHYYWILPIGKFVQEYGIDHFDISMKAIEEITKRNTGEYAVRPYIRKYPEASLEVIEKWANSPNFHLRRLASEGLRPKLPWASKMDTFIENPRPVFQILELLKEDEVLFVKKSVANHITDWLKVNREAVLPLIERWKASENRHTQWIIKRATRKIQ</sequence>
<organism evidence="1 2">
    <name type="scientific">Prevotella intermedia</name>
    <dbReference type="NCBI Taxonomy" id="28131"/>
    <lineage>
        <taxon>Bacteria</taxon>
        <taxon>Pseudomonadati</taxon>
        <taxon>Bacteroidota</taxon>
        <taxon>Bacteroidia</taxon>
        <taxon>Bacteroidales</taxon>
        <taxon>Prevotellaceae</taxon>
        <taxon>Prevotella</taxon>
    </lineage>
</organism>
<dbReference type="SUPFAM" id="SSF48371">
    <property type="entry name" value="ARM repeat"/>
    <property type="match status" value="1"/>
</dbReference>
<dbReference type="InterPro" id="IPR016024">
    <property type="entry name" value="ARM-type_fold"/>
</dbReference>
<protein>
    <submittedName>
        <fullName evidence="1">3-methyladenine DNA glycosylase</fullName>
    </submittedName>
</protein>
<gene>
    <name evidence="1" type="ORF">CTM46_05905</name>
</gene>
<dbReference type="InterPro" id="IPR014825">
    <property type="entry name" value="DNA_alkylation"/>
</dbReference>
<evidence type="ECO:0000313" key="2">
    <source>
        <dbReference type="Proteomes" id="UP000230742"/>
    </source>
</evidence>
<reference evidence="1 2" key="1">
    <citation type="submission" date="2017-11" db="EMBL/GenBank/DDBJ databases">
        <title>Genome sequencing of Prevotella intermedia KCOM 1949.</title>
        <authorList>
            <person name="Kook J.-K."/>
            <person name="Park S.-N."/>
            <person name="Lim Y.K."/>
        </authorList>
    </citation>
    <scope>NUCLEOTIDE SEQUENCE [LARGE SCALE GENOMIC DNA]</scope>
    <source>
        <strain evidence="1 2">KCOM 1949</strain>
    </source>
</reference>
<dbReference type="RefSeq" id="WP_100014167.1">
    <property type="nucleotide sequence ID" value="NZ_CP024727.1"/>
</dbReference>
<accession>A0A2D3LKG2</accession>
<name>A0A2D3LKG2_PREIN</name>
<evidence type="ECO:0000313" key="1">
    <source>
        <dbReference type="EMBL" id="ATV31019.1"/>
    </source>
</evidence>
<proteinExistence type="predicted"/>
<dbReference type="EMBL" id="CP024727">
    <property type="protein sequence ID" value="ATV31019.1"/>
    <property type="molecule type" value="Genomic_DNA"/>
</dbReference>